<protein>
    <submittedName>
        <fullName evidence="1">Uncharacterized protein</fullName>
    </submittedName>
</protein>
<dbReference type="AlphaFoldDB" id="A0ABD5TTX1"/>
<evidence type="ECO:0000313" key="2">
    <source>
        <dbReference type="Proteomes" id="UP001596408"/>
    </source>
</evidence>
<gene>
    <name evidence="1" type="ORF">ACFQEV_03250</name>
</gene>
<reference evidence="1 2" key="1">
    <citation type="journal article" date="2019" name="Int. J. Syst. Evol. Microbiol.">
        <title>The Global Catalogue of Microorganisms (GCM) 10K type strain sequencing project: providing services to taxonomists for standard genome sequencing and annotation.</title>
        <authorList>
            <consortium name="The Broad Institute Genomics Platform"/>
            <consortium name="The Broad Institute Genome Sequencing Center for Infectious Disease"/>
            <person name="Wu L."/>
            <person name="Ma J."/>
        </authorList>
    </citation>
    <scope>NUCLEOTIDE SEQUENCE [LARGE SCALE GENOMIC DNA]</scope>
    <source>
        <strain evidence="1 2">YIM 94188</strain>
    </source>
</reference>
<proteinExistence type="predicted"/>
<keyword evidence="2" id="KW-1185">Reference proteome</keyword>
<organism evidence="1 2">
    <name type="scientific">Halopelagius fulvigenes</name>
    <dbReference type="NCBI Taxonomy" id="1198324"/>
    <lineage>
        <taxon>Archaea</taxon>
        <taxon>Methanobacteriati</taxon>
        <taxon>Methanobacteriota</taxon>
        <taxon>Stenosarchaea group</taxon>
        <taxon>Halobacteria</taxon>
        <taxon>Halobacteriales</taxon>
        <taxon>Haloferacaceae</taxon>
    </lineage>
</organism>
<accession>A0ABD5TTX1</accession>
<dbReference type="RefSeq" id="WP_379692590.1">
    <property type="nucleotide sequence ID" value="NZ_JBHSXH010000009.1"/>
</dbReference>
<dbReference type="EMBL" id="JBHSXH010000009">
    <property type="protein sequence ID" value="MFC6824011.1"/>
    <property type="molecule type" value="Genomic_DNA"/>
</dbReference>
<evidence type="ECO:0000313" key="1">
    <source>
        <dbReference type="EMBL" id="MFC6824011.1"/>
    </source>
</evidence>
<sequence>MKRRRFLAAAGVAVGAGVLHRTRRYELDATAERFDYGLRFNDLGTERRGESVALSSFPESVRPTLREAAAAPGAFGANDLPDSALERLRAADYLRAAGRYYTTYVSDVRDVPLSVEATVRESARAVRPRYVLPVAP</sequence>
<comment type="caution">
    <text evidence="1">The sequence shown here is derived from an EMBL/GenBank/DDBJ whole genome shotgun (WGS) entry which is preliminary data.</text>
</comment>
<dbReference type="Proteomes" id="UP001596408">
    <property type="component" value="Unassembled WGS sequence"/>
</dbReference>
<name>A0ABD5TTX1_9EURY</name>